<sequence>MLSINETKFSCEVSSQIFNIAASHSEFFRGSKISLFKWLIVYDLWNTYLTKFLQRYKGSKLERARDLLEQCLEVLNKGKMSGKILRLACKISLFKWPIVYDLWNTYLTKFLQRYKGSKLDASTRFTRAMFRTLSVTIAIGCSLLILNVLIFAGFFYTRDLIKSKKSSNSNNDKAKQVTEAELSKGSVRGVSIISGRDYMHSIEHKKLGIGLTSPV</sequence>
<dbReference type="AlphaFoldDB" id="T1L1F4"/>
<keyword evidence="5" id="KW-1185">Reference proteome</keyword>
<evidence type="ECO:0000256" key="1">
    <source>
        <dbReference type="ARBA" id="ARBA00022737"/>
    </source>
</evidence>
<accession>T1L1F4</accession>
<feature type="domain" description="Pre-mRNA-splicing factor Syf1/CRNKL1-like C-terminal HAT-repeats" evidence="3">
    <location>
        <begin position="33"/>
        <end position="74"/>
    </location>
</feature>
<evidence type="ECO:0000256" key="2">
    <source>
        <dbReference type="SAM" id="Phobius"/>
    </source>
</evidence>
<dbReference type="Proteomes" id="UP000015104">
    <property type="component" value="Unassembled WGS sequence"/>
</dbReference>
<keyword evidence="2" id="KW-1133">Transmembrane helix</keyword>
<evidence type="ECO:0000313" key="4">
    <source>
        <dbReference type="EnsemblMetazoa" id="tetur31g01550.1"/>
    </source>
</evidence>
<dbReference type="STRING" id="32264.T1L1F4"/>
<organism evidence="4 5">
    <name type="scientific">Tetranychus urticae</name>
    <name type="common">Two-spotted spider mite</name>
    <dbReference type="NCBI Taxonomy" id="32264"/>
    <lineage>
        <taxon>Eukaryota</taxon>
        <taxon>Metazoa</taxon>
        <taxon>Ecdysozoa</taxon>
        <taxon>Arthropoda</taxon>
        <taxon>Chelicerata</taxon>
        <taxon>Arachnida</taxon>
        <taxon>Acari</taxon>
        <taxon>Acariformes</taxon>
        <taxon>Trombidiformes</taxon>
        <taxon>Prostigmata</taxon>
        <taxon>Eleutherengona</taxon>
        <taxon>Raphignathae</taxon>
        <taxon>Tetranychoidea</taxon>
        <taxon>Tetranychidae</taxon>
        <taxon>Tetranychus</taxon>
    </lineage>
</organism>
<feature type="domain" description="Pre-mRNA-splicing factor Syf1/CRNKL1-like C-terminal HAT-repeats" evidence="3">
    <location>
        <begin position="91"/>
        <end position="122"/>
    </location>
</feature>
<keyword evidence="2" id="KW-0472">Membrane</keyword>
<keyword evidence="1" id="KW-0677">Repeat</keyword>
<dbReference type="InterPro" id="IPR055430">
    <property type="entry name" value="HAT_Syf1_CNRKL1_C"/>
</dbReference>
<dbReference type="EMBL" id="CAEY01000893">
    <property type="status" value="NOT_ANNOTATED_CDS"/>
    <property type="molecule type" value="Genomic_DNA"/>
</dbReference>
<keyword evidence="2" id="KW-0812">Transmembrane</keyword>
<dbReference type="EMBL" id="CAEY01000894">
    <property type="status" value="NOT_ANNOTATED_CDS"/>
    <property type="molecule type" value="Genomic_DNA"/>
</dbReference>
<evidence type="ECO:0000259" key="3">
    <source>
        <dbReference type="Pfam" id="PF23231"/>
    </source>
</evidence>
<proteinExistence type="predicted"/>
<dbReference type="EMBL" id="CAEY01000896">
    <property type="status" value="NOT_ANNOTATED_CDS"/>
    <property type="molecule type" value="Genomic_DNA"/>
</dbReference>
<reference evidence="4" key="2">
    <citation type="submission" date="2015-06" db="UniProtKB">
        <authorList>
            <consortium name="EnsemblMetazoa"/>
        </authorList>
    </citation>
    <scope>IDENTIFICATION</scope>
</reference>
<dbReference type="HOGENOM" id="CLU_2674283_0_0_1"/>
<evidence type="ECO:0000313" key="5">
    <source>
        <dbReference type="Proteomes" id="UP000015104"/>
    </source>
</evidence>
<protein>
    <recommendedName>
        <fullName evidence="3">Pre-mRNA-splicing factor Syf1/CRNKL1-like C-terminal HAT-repeats domain-containing protein</fullName>
    </recommendedName>
</protein>
<dbReference type="EMBL" id="CAEY01000895">
    <property type="status" value="NOT_ANNOTATED_CDS"/>
    <property type="molecule type" value="Genomic_DNA"/>
</dbReference>
<dbReference type="Pfam" id="PF23231">
    <property type="entry name" value="HAT_Syf1_CNRKL1_C"/>
    <property type="match status" value="2"/>
</dbReference>
<feature type="transmembrane region" description="Helical" evidence="2">
    <location>
        <begin position="133"/>
        <end position="156"/>
    </location>
</feature>
<name>T1L1F4_TETUR</name>
<dbReference type="EnsemblMetazoa" id="tetur31g01550.1">
    <property type="protein sequence ID" value="tetur31g01550.1"/>
    <property type="gene ID" value="tetur31g01550"/>
</dbReference>
<reference evidence="5" key="1">
    <citation type="submission" date="2011-08" db="EMBL/GenBank/DDBJ databases">
        <authorList>
            <person name="Rombauts S."/>
        </authorList>
    </citation>
    <scope>NUCLEOTIDE SEQUENCE</scope>
    <source>
        <strain evidence="5">London</strain>
    </source>
</reference>